<evidence type="ECO:0000256" key="3">
    <source>
        <dbReference type="PROSITE-ProRule" id="PRU01331"/>
    </source>
</evidence>
<dbReference type="PROSITE" id="PS51987">
    <property type="entry name" value="GS_CATALYTIC"/>
    <property type="match status" value="1"/>
</dbReference>
<dbReference type="SUPFAM" id="SSF54368">
    <property type="entry name" value="Glutamine synthetase, N-terminal domain"/>
    <property type="match status" value="1"/>
</dbReference>
<accession>A0ABP8EJR5</accession>
<name>A0ABP8EJR5_9MICO</name>
<dbReference type="PANTHER" id="PTHR43785:SF12">
    <property type="entry name" value="TYPE-1 GLUTAMINE SYNTHETASE 2"/>
    <property type="match status" value="1"/>
</dbReference>
<sequence length="495" mass="55651">MTITKPTTTEPAIEPFLDQLQAQSTTHGCNLSELYQRRISGALNDNDALNRHRERNLDDDTVEQLKEKIERSGVEYLYYMLPTLRSRTVAKMVPAKHIVRNLEKGVNFTRNALMDFQNDVFGNPIGADIHAKEFVAMPDPESFDALPWDNQVGRIFCTAYEPEHLGAIGGRPNALDSRANMRRAHQLLKDVFGLTMRSGTEPEMVWVGESITPRTIPGYNPAYQVEYLEGMRPIYKRVHEYAGQLGFDMIEGDYEDRGQIELNWMFDEIERTADRVVTYRQICSQVAREFGVEASFMPKPFLGEMGAGCHHNISLWDEDGNNTFAVPGKTELHLSQLGRWAVGGIIKHSPGMMLIMASTVNSYKRFWDPGQFAPARADWGLDDRASSIRISSNGRAEVRVPDASVNPYLSHALLIAAIADGIGNQIEPPPAGALGADLPRTLGEAVETFRASDFVRANLPQELGDVYLEMKANEWAQYCGVLTQWEHDQYWQAIP</sequence>
<evidence type="ECO:0000313" key="7">
    <source>
        <dbReference type="Proteomes" id="UP001501586"/>
    </source>
</evidence>
<dbReference type="InterPro" id="IPR036651">
    <property type="entry name" value="Gln_synt_N_sf"/>
</dbReference>
<dbReference type="SMART" id="SM01230">
    <property type="entry name" value="Gln-synt_C"/>
    <property type="match status" value="1"/>
</dbReference>
<keyword evidence="7" id="KW-1185">Reference proteome</keyword>
<evidence type="ECO:0000313" key="6">
    <source>
        <dbReference type="EMBL" id="GAA4284203.1"/>
    </source>
</evidence>
<gene>
    <name evidence="6" type="ORF">GCM10022261_17340</name>
</gene>
<dbReference type="InterPro" id="IPR008146">
    <property type="entry name" value="Gln_synth_cat_dom"/>
</dbReference>
<keyword evidence="2" id="KW-0436">Ligase</keyword>
<dbReference type="Gene3D" id="3.10.20.70">
    <property type="entry name" value="Glutamine synthetase, N-terminal domain"/>
    <property type="match status" value="1"/>
</dbReference>
<dbReference type="InterPro" id="IPR014746">
    <property type="entry name" value="Gln_synth/guanido_kin_cat_dom"/>
</dbReference>
<evidence type="ECO:0000259" key="5">
    <source>
        <dbReference type="PROSITE" id="PS51987"/>
    </source>
</evidence>
<dbReference type="RefSeq" id="WP_236866450.1">
    <property type="nucleotide sequence ID" value="NZ_BAABAZ010000006.1"/>
</dbReference>
<reference evidence="7" key="1">
    <citation type="journal article" date="2019" name="Int. J. Syst. Evol. Microbiol.">
        <title>The Global Catalogue of Microorganisms (GCM) 10K type strain sequencing project: providing services to taxonomists for standard genome sequencing and annotation.</title>
        <authorList>
            <consortium name="The Broad Institute Genomics Platform"/>
            <consortium name="The Broad Institute Genome Sequencing Center for Infectious Disease"/>
            <person name="Wu L."/>
            <person name="Ma J."/>
        </authorList>
    </citation>
    <scope>NUCLEOTIDE SEQUENCE [LARGE SCALE GENOMIC DNA]</scope>
    <source>
        <strain evidence="7">JCM 17458</strain>
    </source>
</reference>
<dbReference type="Gene3D" id="3.30.590.10">
    <property type="entry name" value="Glutamine synthetase/guanido kinase, catalytic domain"/>
    <property type="match status" value="1"/>
</dbReference>
<organism evidence="6 7">
    <name type="scientific">Brevibacterium daeguense</name>
    <dbReference type="NCBI Taxonomy" id="909936"/>
    <lineage>
        <taxon>Bacteria</taxon>
        <taxon>Bacillati</taxon>
        <taxon>Actinomycetota</taxon>
        <taxon>Actinomycetes</taxon>
        <taxon>Micrococcales</taxon>
        <taxon>Brevibacteriaceae</taxon>
        <taxon>Brevibacterium</taxon>
    </lineage>
</organism>
<comment type="similarity">
    <text evidence="1 3 4">Belongs to the glutamine synthetase family.</text>
</comment>
<evidence type="ECO:0000256" key="1">
    <source>
        <dbReference type="ARBA" id="ARBA00009897"/>
    </source>
</evidence>
<evidence type="ECO:0000256" key="4">
    <source>
        <dbReference type="RuleBase" id="RU000384"/>
    </source>
</evidence>
<dbReference type="SUPFAM" id="SSF55931">
    <property type="entry name" value="Glutamine synthetase/guanido kinase"/>
    <property type="match status" value="1"/>
</dbReference>
<comment type="caution">
    <text evidence="6">The sequence shown here is derived from an EMBL/GenBank/DDBJ whole genome shotgun (WGS) entry which is preliminary data.</text>
</comment>
<proteinExistence type="inferred from homology"/>
<protein>
    <submittedName>
        <fullName evidence="6">Glutamine synthetase family protein</fullName>
    </submittedName>
</protein>
<feature type="domain" description="GS catalytic" evidence="5">
    <location>
        <begin position="177"/>
        <end position="495"/>
    </location>
</feature>
<dbReference type="PANTHER" id="PTHR43785">
    <property type="entry name" value="GAMMA-GLUTAMYLPUTRESCINE SYNTHETASE"/>
    <property type="match status" value="1"/>
</dbReference>
<dbReference type="Pfam" id="PF00120">
    <property type="entry name" value="Gln-synt_C"/>
    <property type="match status" value="1"/>
</dbReference>
<dbReference type="EMBL" id="BAABAZ010000006">
    <property type="protein sequence ID" value="GAA4284203.1"/>
    <property type="molecule type" value="Genomic_DNA"/>
</dbReference>
<dbReference type="Proteomes" id="UP001501586">
    <property type="component" value="Unassembled WGS sequence"/>
</dbReference>
<evidence type="ECO:0000256" key="2">
    <source>
        <dbReference type="ARBA" id="ARBA00022598"/>
    </source>
</evidence>